<organism evidence="3">
    <name type="scientific">Xanthomonas arboricola</name>
    <dbReference type="NCBI Taxonomy" id="56448"/>
    <lineage>
        <taxon>Bacteria</taxon>
        <taxon>Pseudomonadati</taxon>
        <taxon>Pseudomonadota</taxon>
        <taxon>Gammaproteobacteria</taxon>
        <taxon>Lysobacterales</taxon>
        <taxon>Lysobacteraceae</taxon>
        <taxon>Xanthomonas</taxon>
    </lineage>
</organism>
<gene>
    <name evidence="3" type="ORF">FHR65_004222</name>
</gene>
<dbReference type="AlphaFoldDB" id="A0AB73H4S3"/>
<evidence type="ECO:0000313" key="3">
    <source>
        <dbReference type="EMBL" id="MBB5672618.1"/>
    </source>
</evidence>
<feature type="signal peptide" evidence="2">
    <location>
        <begin position="1"/>
        <end position="22"/>
    </location>
</feature>
<feature type="region of interest" description="Disordered" evidence="1">
    <location>
        <begin position="138"/>
        <end position="164"/>
    </location>
</feature>
<feature type="chain" id="PRO_5044499769" evidence="2">
    <location>
        <begin position="23"/>
        <end position="164"/>
    </location>
</feature>
<dbReference type="RefSeq" id="WP_184578994.1">
    <property type="nucleotide sequence ID" value="NZ_JACIIQ010000028.1"/>
</dbReference>
<dbReference type="NCBIfam" id="TIGR03021">
    <property type="entry name" value="pilP_fam"/>
    <property type="match status" value="1"/>
</dbReference>
<sequence length="164" mass="16832">MDAKARYAFLVLTLMSSGVAQAQTAGDLADIQAQTLIATARAKLKKVQEEAEGSSAPASSVAVHTDTLPVVSGIFGRDGKLYARFLYASGIDYQARAGMTAPGGYTVRQVSDDHVVLAKGGQSFTLGFSDVRPVVPAADASAGQSGSPPTPFFSAPPMSPPAGK</sequence>
<evidence type="ECO:0000256" key="1">
    <source>
        <dbReference type="SAM" id="MobiDB-lite"/>
    </source>
</evidence>
<dbReference type="EMBL" id="JACIIQ010000028">
    <property type="protein sequence ID" value="MBB5672618.1"/>
    <property type="molecule type" value="Genomic_DNA"/>
</dbReference>
<dbReference type="InterPro" id="IPR022753">
    <property type="entry name" value="T4SS_pilus_biogen_PilP"/>
</dbReference>
<protein>
    <submittedName>
        <fullName evidence="3">Type IV pilus biogenesis protein PilP</fullName>
    </submittedName>
</protein>
<reference evidence="3" key="1">
    <citation type="submission" date="2020-08" db="EMBL/GenBank/DDBJ databases">
        <title>Studying the diversity of plant-associated saprophytic bacteria and their role in host health and plant-pathogen interactions.</title>
        <authorList>
            <person name="Potnis N."/>
        </authorList>
    </citation>
    <scope>NUCLEOTIDE SEQUENCE</scope>
    <source>
        <strain evidence="3">F21</strain>
    </source>
</reference>
<accession>A0AB73H4S3</accession>
<comment type="caution">
    <text evidence="3">The sequence shown here is derived from an EMBL/GenBank/DDBJ whole genome shotgun (WGS) entry which is preliminary data.</text>
</comment>
<evidence type="ECO:0000256" key="2">
    <source>
        <dbReference type="SAM" id="SignalP"/>
    </source>
</evidence>
<dbReference type="Proteomes" id="UP000528595">
    <property type="component" value="Unassembled WGS sequence"/>
</dbReference>
<name>A0AB73H4S3_9XANT</name>
<keyword evidence="2" id="KW-0732">Signal</keyword>
<proteinExistence type="predicted"/>